<dbReference type="AlphaFoldDB" id="X1QQQ6"/>
<feature type="non-terminal residue" evidence="1">
    <location>
        <position position="49"/>
    </location>
</feature>
<protein>
    <submittedName>
        <fullName evidence="1">Uncharacterized protein</fullName>
    </submittedName>
</protein>
<dbReference type="EMBL" id="BARV01045636">
    <property type="protein sequence ID" value="GAI70563.1"/>
    <property type="molecule type" value="Genomic_DNA"/>
</dbReference>
<reference evidence="1" key="1">
    <citation type="journal article" date="2014" name="Front. Microbiol.">
        <title>High frequency of phylogenetically diverse reductive dehalogenase-homologous genes in deep subseafloor sedimentary metagenomes.</title>
        <authorList>
            <person name="Kawai M."/>
            <person name="Futagami T."/>
            <person name="Toyoda A."/>
            <person name="Takaki Y."/>
            <person name="Nishi S."/>
            <person name="Hori S."/>
            <person name="Arai W."/>
            <person name="Tsubouchi T."/>
            <person name="Morono Y."/>
            <person name="Uchiyama I."/>
            <person name="Ito T."/>
            <person name="Fujiyama A."/>
            <person name="Inagaki F."/>
            <person name="Takami H."/>
        </authorList>
    </citation>
    <scope>NUCLEOTIDE SEQUENCE</scope>
    <source>
        <strain evidence="1">Expedition CK06-06</strain>
    </source>
</reference>
<comment type="caution">
    <text evidence="1">The sequence shown here is derived from an EMBL/GenBank/DDBJ whole genome shotgun (WGS) entry which is preliminary data.</text>
</comment>
<gene>
    <name evidence="1" type="ORF">S06H3_66715</name>
</gene>
<accession>X1QQQ6</accession>
<proteinExistence type="predicted"/>
<sequence>PEELNKEPCLTEEGPLFSKLISETKIKDIIIKKELIFYSFKKRIDFRVK</sequence>
<feature type="non-terminal residue" evidence="1">
    <location>
        <position position="1"/>
    </location>
</feature>
<organism evidence="1">
    <name type="scientific">marine sediment metagenome</name>
    <dbReference type="NCBI Taxonomy" id="412755"/>
    <lineage>
        <taxon>unclassified sequences</taxon>
        <taxon>metagenomes</taxon>
        <taxon>ecological metagenomes</taxon>
    </lineage>
</organism>
<evidence type="ECO:0000313" key="1">
    <source>
        <dbReference type="EMBL" id="GAI70563.1"/>
    </source>
</evidence>
<name>X1QQQ6_9ZZZZ</name>